<feature type="compositionally biased region" description="Basic and acidic residues" evidence="1">
    <location>
        <begin position="410"/>
        <end position="440"/>
    </location>
</feature>
<feature type="region of interest" description="Disordered" evidence="1">
    <location>
        <begin position="20"/>
        <end position="66"/>
    </location>
</feature>
<proteinExistence type="predicted"/>
<feature type="compositionally biased region" description="Basic and acidic residues" evidence="1">
    <location>
        <begin position="385"/>
        <end position="394"/>
    </location>
</feature>
<reference evidence="2" key="1">
    <citation type="submission" date="2023-03" db="EMBL/GenBank/DDBJ databases">
        <title>Massive genome expansion in bonnet fungi (Mycena s.s.) driven by repeated elements and novel gene families across ecological guilds.</title>
        <authorList>
            <consortium name="Lawrence Berkeley National Laboratory"/>
            <person name="Harder C.B."/>
            <person name="Miyauchi S."/>
            <person name="Viragh M."/>
            <person name="Kuo A."/>
            <person name="Thoen E."/>
            <person name="Andreopoulos B."/>
            <person name="Lu D."/>
            <person name="Skrede I."/>
            <person name="Drula E."/>
            <person name="Henrissat B."/>
            <person name="Morin E."/>
            <person name="Kohler A."/>
            <person name="Barry K."/>
            <person name="LaButti K."/>
            <person name="Morin E."/>
            <person name="Salamov A."/>
            <person name="Lipzen A."/>
            <person name="Mereny Z."/>
            <person name="Hegedus B."/>
            <person name="Baldrian P."/>
            <person name="Stursova M."/>
            <person name="Weitz H."/>
            <person name="Taylor A."/>
            <person name="Grigoriev I.V."/>
            <person name="Nagy L.G."/>
            <person name="Martin F."/>
            <person name="Kauserud H."/>
        </authorList>
    </citation>
    <scope>NUCLEOTIDE SEQUENCE</scope>
    <source>
        <strain evidence="2">CBHHK067</strain>
    </source>
</reference>
<gene>
    <name evidence="2" type="ORF">B0H17DRAFT_1140150</name>
</gene>
<feature type="compositionally biased region" description="Basic and acidic residues" evidence="1">
    <location>
        <begin position="450"/>
        <end position="470"/>
    </location>
</feature>
<evidence type="ECO:0000313" key="2">
    <source>
        <dbReference type="EMBL" id="KAJ7675524.1"/>
    </source>
</evidence>
<feature type="region of interest" description="Disordered" evidence="1">
    <location>
        <begin position="385"/>
        <end position="470"/>
    </location>
</feature>
<feature type="compositionally biased region" description="Polar residues" evidence="1">
    <location>
        <begin position="146"/>
        <end position="155"/>
    </location>
</feature>
<name>A0AAD7D2I8_MYCRO</name>
<organism evidence="2 3">
    <name type="scientific">Mycena rosella</name>
    <name type="common">Pink bonnet</name>
    <name type="synonym">Agaricus rosellus</name>
    <dbReference type="NCBI Taxonomy" id="1033263"/>
    <lineage>
        <taxon>Eukaryota</taxon>
        <taxon>Fungi</taxon>
        <taxon>Dikarya</taxon>
        <taxon>Basidiomycota</taxon>
        <taxon>Agaricomycotina</taxon>
        <taxon>Agaricomycetes</taxon>
        <taxon>Agaricomycetidae</taxon>
        <taxon>Agaricales</taxon>
        <taxon>Marasmiineae</taxon>
        <taxon>Mycenaceae</taxon>
        <taxon>Mycena</taxon>
    </lineage>
</organism>
<dbReference type="Proteomes" id="UP001221757">
    <property type="component" value="Unassembled WGS sequence"/>
</dbReference>
<feature type="region of interest" description="Disordered" evidence="1">
    <location>
        <begin position="118"/>
        <end position="172"/>
    </location>
</feature>
<evidence type="ECO:0000313" key="3">
    <source>
        <dbReference type="Proteomes" id="UP001221757"/>
    </source>
</evidence>
<sequence length="504" mass="55883">MHLSAPEELIHHGYSLLGEGDVSMPQPQDPSQAKAKWFGPAWDFTGPKPLQAGPKPRPSGQAKAKTSLLGLPSKTRITWIQVPMKIHRQKGMGRVPRGAGRQSQRGPCSQRILEMIEAGGGSPPLTPSPILRRCSNSGSAARRSKTLFTASTPFDSSREPTGKARSFARHKPVDARAVRRMALERDREVGAALRNGTDHETSNKYSELELPISGKQDTTNAPFSYCPPPRSHKKKARWRWSDVSASRFSDLATLGKILAVKGLLELKQILITSPVAHLDNERSAASSNGHVLLSFIVNFLADLSFLVSLRYSASLERSVHLRDEQNVPAPAVYRTMINLCAWEPRHMPAAPPAGIQSRLVPGWSYRELSWPTASTMLRPADVDMSSKWEQEAQRKGGPGRSDTAGRFGARARDAKRRTQIETRRKKQEECTAHTRPRENQDPCEQVPHAGLREPRARRGVDEHAERAHGGEGVREWRLADLIPVVVDLRLTPHGLINSLYYSTC</sequence>
<dbReference type="AlphaFoldDB" id="A0AAD7D2I8"/>
<protein>
    <submittedName>
        <fullName evidence="2">Uncharacterized protein</fullName>
    </submittedName>
</protein>
<feature type="region of interest" description="Disordered" evidence="1">
    <location>
        <begin position="88"/>
        <end position="107"/>
    </location>
</feature>
<comment type="caution">
    <text evidence="2">The sequence shown here is derived from an EMBL/GenBank/DDBJ whole genome shotgun (WGS) entry which is preliminary data.</text>
</comment>
<accession>A0AAD7D2I8</accession>
<dbReference type="EMBL" id="JARKIE010000147">
    <property type="protein sequence ID" value="KAJ7675524.1"/>
    <property type="molecule type" value="Genomic_DNA"/>
</dbReference>
<evidence type="ECO:0000256" key="1">
    <source>
        <dbReference type="SAM" id="MobiDB-lite"/>
    </source>
</evidence>
<keyword evidence="3" id="KW-1185">Reference proteome</keyword>